<dbReference type="InterPro" id="IPR030457">
    <property type="entry name" value="ELO_CS"/>
</dbReference>
<dbReference type="PROSITE" id="PS01188">
    <property type="entry name" value="ELO"/>
    <property type="match status" value="1"/>
</dbReference>
<evidence type="ECO:0000256" key="3">
    <source>
        <dbReference type="ARBA" id="ARBA00022679"/>
    </source>
</evidence>
<dbReference type="OrthoDB" id="434092at2759"/>
<dbReference type="KEGG" id="cvn:111128790"/>
<keyword evidence="7 10" id="KW-0443">Lipid metabolism</keyword>
<keyword evidence="6 10" id="KW-1133">Transmembrane helix</keyword>
<keyword evidence="3 10" id="KW-0808">Transferase</keyword>
<dbReference type="GO" id="GO:0034626">
    <property type="term" value="P:fatty acid elongation, polyunsaturated fatty acid"/>
    <property type="evidence" value="ECO:0007669"/>
    <property type="project" value="TreeGrafter"/>
</dbReference>
<dbReference type="GO" id="GO:0034625">
    <property type="term" value="P:fatty acid elongation, monounsaturated fatty acid"/>
    <property type="evidence" value="ECO:0007669"/>
    <property type="project" value="TreeGrafter"/>
</dbReference>
<evidence type="ECO:0000256" key="7">
    <source>
        <dbReference type="ARBA" id="ARBA00023098"/>
    </source>
</evidence>
<comment type="catalytic activity">
    <reaction evidence="10">
        <text>a very-long-chain acyl-CoA + malonyl-CoA + H(+) = a very-long-chain 3-oxoacyl-CoA + CO2 + CoA</text>
        <dbReference type="Rhea" id="RHEA:32727"/>
        <dbReference type="ChEBI" id="CHEBI:15378"/>
        <dbReference type="ChEBI" id="CHEBI:16526"/>
        <dbReference type="ChEBI" id="CHEBI:57287"/>
        <dbReference type="ChEBI" id="CHEBI:57384"/>
        <dbReference type="ChEBI" id="CHEBI:90725"/>
        <dbReference type="ChEBI" id="CHEBI:90736"/>
        <dbReference type="EC" id="2.3.1.199"/>
    </reaction>
</comment>
<keyword evidence="2 10" id="KW-0444">Lipid biosynthesis</keyword>
<comment type="similarity">
    <text evidence="10">Belongs to the ELO family.</text>
</comment>
<reference evidence="12" key="1">
    <citation type="submission" date="2025-08" db="UniProtKB">
        <authorList>
            <consortium name="RefSeq"/>
        </authorList>
    </citation>
    <scope>IDENTIFICATION</scope>
    <source>
        <tissue evidence="12">Whole sample</tissue>
    </source>
</reference>
<dbReference type="Pfam" id="PF01151">
    <property type="entry name" value="ELO"/>
    <property type="match status" value="1"/>
</dbReference>
<keyword evidence="9 10" id="KW-0275">Fatty acid biosynthesis</keyword>
<dbReference type="GO" id="GO:0042761">
    <property type="term" value="P:very long-chain fatty acid biosynthetic process"/>
    <property type="evidence" value="ECO:0007669"/>
    <property type="project" value="TreeGrafter"/>
</dbReference>
<dbReference type="AlphaFoldDB" id="A0A8B8DTM8"/>
<evidence type="ECO:0000313" key="11">
    <source>
        <dbReference type="Proteomes" id="UP000694844"/>
    </source>
</evidence>
<evidence type="ECO:0000256" key="5">
    <source>
        <dbReference type="ARBA" id="ARBA00022832"/>
    </source>
</evidence>
<dbReference type="GO" id="GO:0019367">
    <property type="term" value="P:fatty acid elongation, saturated fatty acid"/>
    <property type="evidence" value="ECO:0007669"/>
    <property type="project" value="TreeGrafter"/>
</dbReference>
<feature type="transmembrane region" description="Helical" evidence="10">
    <location>
        <begin position="221"/>
        <end position="238"/>
    </location>
</feature>
<dbReference type="Proteomes" id="UP000694844">
    <property type="component" value="Chromosome 4"/>
</dbReference>
<dbReference type="PANTHER" id="PTHR11157:SF126">
    <property type="entry name" value="ELONGATION OF VERY LONG CHAIN FATTY ACIDS PROTEIN"/>
    <property type="match status" value="1"/>
</dbReference>
<dbReference type="GO" id="GO:0030148">
    <property type="term" value="P:sphingolipid biosynthetic process"/>
    <property type="evidence" value="ECO:0007669"/>
    <property type="project" value="TreeGrafter"/>
</dbReference>
<comment type="subcellular location">
    <subcellularLocation>
        <location evidence="1">Membrane</location>
        <topology evidence="1">Multi-pass membrane protein</topology>
    </subcellularLocation>
</comment>
<evidence type="ECO:0000256" key="2">
    <source>
        <dbReference type="ARBA" id="ARBA00022516"/>
    </source>
</evidence>
<name>A0A8B8DTM8_CRAVI</name>
<organism evidence="11 12">
    <name type="scientific">Crassostrea virginica</name>
    <name type="common">Eastern oyster</name>
    <dbReference type="NCBI Taxonomy" id="6565"/>
    <lineage>
        <taxon>Eukaryota</taxon>
        <taxon>Metazoa</taxon>
        <taxon>Spiralia</taxon>
        <taxon>Lophotrochozoa</taxon>
        <taxon>Mollusca</taxon>
        <taxon>Bivalvia</taxon>
        <taxon>Autobranchia</taxon>
        <taxon>Pteriomorphia</taxon>
        <taxon>Ostreida</taxon>
        <taxon>Ostreoidea</taxon>
        <taxon>Ostreidae</taxon>
        <taxon>Crassostrea</taxon>
    </lineage>
</organism>
<keyword evidence="11" id="KW-1185">Reference proteome</keyword>
<dbReference type="RefSeq" id="XP_022330346.1">
    <property type="nucleotide sequence ID" value="XM_022474638.1"/>
</dbReference>
<evidence type="ECO:0000256" key="9">
    <source>
        <dbReference type="ARBA" id="ARBA00023160"/>
    </source>
</evidence>
<dbReference type="GO" id="GO:0005789">
    <property type="term" value="C:endoplasmic reticulum membrane"/>
    <property type="evidence" value="ECO:0007669"/>
    <property type="project" value="TreeGrafter"/>
</dbReference>
<dbReference type="GO" id="GO:0009922">
    <property type="term" value="F:fatty acid elongase activity"/>
    <property type="evidence" value="ECO:0007669"/>
    <property type="project" value="UniProtKB-EC"/>
</dbReference>
<feature type="transmembrane region" description="Helical" evidence="10">
    <location>
        <begin position="152"/>
        <end position="169"/>
    </location>
</feature>
<keyword evidence="5 10" id="KW-0276">Fatty acid metabolism</keyword>
<proteinExistence type="inferred from homology"/>
<evidence type="ECO:0000256" key="10">
    <source>
        <dbReference type="RuleBase" id="RU361115"/>
    </source>
</evidence>
<dbReference type="PANTHER" id="PTHR11157">
    <property type="entry name" value="FATTY ACID ACYL TRANSFERASE-RELATED"/>
    <property type="match status" value="1"/>
</dbReference>
<keyword evidence="8 10" id="KW-0472">Membrane</keyword>
<feature type="transmembrane region" description="Helical" evidence="10">
    <location>
        <begin position="181"/>
        <end position="200"/>
    </location>
</feature>
<keyword evidence="4 10" id="KW-0812">Transmembrane</keyword>
<dbReference type="EC" id="2.3.1.199" evidence="10"/>
<evidence type="ECO:0000256" key="6">
    <source>
        <dbReference type="ARBA" id="ARBA00022989"/>
    </source>
</evidence>
<evidence type="ECO:0000313" key="12">
    <source>
        <dbReference type="RefSeq" id="XP_022330346.1"/>
    </source>
</evidence>
<accession>A0A8B8DTM8</accession>
<feature type="transmembrane region" description="Helical" evidence="10">
    <location>
        <begin position="244"/>
        <end position="265"/>
    </location>
</feature>
<gene>
    <name evidence="12" type="primary">LOC111128790</name>
</gene>
<evidence type="ECO:0000256" key="1">
    <source>
        <dbReference type="ARBA" id="ARBA00004141"/>
    </source>
</evidence>
<protein>
    <recommendedName>
        <fullName evidence="10">Elongation of very long chain fatty acids protein</fullName>
        <ecNumber evidence="10">2.3.1.199</ecNumber>
    </recommendedName>
    <alternativeName>
        <fullName evidence="10">Very-long-chain 3-oxoacyl-CoA synthase</fullName>
    </alternativeName>
</protein>
<feature type="transmembrane region" description="Helical" evidence="10">
    <location>
        <begin position="77"/>
        <end position="100"/>
    </location>
</feature>
<dbReference type="GeneID" id="111128790"/>
<evidence type="ECO:0000256" key="4">
    <source>
        <dbReference type="ARBA" id="ARBA00022692"/>
    </source>
</evidence>
<dbReference type="InterPro" id="IPR002076">
    <property type="entry name" value="ELO_fam"/>
</dbReference>
<sequence length="280" mass="33209">MICKAKDIPYKMTTIADARHLYQHIMENLSDPRTQNWFMVRSPAPILLSVGVYLYLVKMGPIWMKSRKAYDLKNTMIIYNICMVLLSLYMFYETLVAAWFNPDFSKACQPVDYSNNPQSLRIASVIWVYYISKLVEFLDTAFFVLRKKNNQITFLHVYHHASMPLWYWLGAKFVPGGESYLVVSLNSFIHIIMYTYYLLAAFGPSMQKYLWWKKYMTKLQLMQFAWFILHSVQVMYIGCGFPRAYMVCQFIFALSQLVLFMNFYLQTYRNQNEIKKAKTS</sequence>
<feature type="transmembrane region" description="Helical" evidence="10">
    <location>
        <begin position="120"/>
        <end position="145"/>
    </location>
</feature>
<evidence type="ECO:0000256" key="8">
    <source>
        <dbReference type="ARBA" id="ARBA00023136"/>
    </source>
</evidence>
<feature type="transmembrane region" description="Helical" evidence="10">
    <location>
        <begin position="38"/>
        <end position="56"/>
    </location>
</feature>